<evidence type="ECO:0000313" key="3">
    <source>
        <dbReference type="Proteomes" id="UP000504632"/>
    </source>
</evidence>
<proteinExistence type="predicted"/>
<dbReference type="GO" id="GO:0042981">
    <property type="term" value="P:regulation of apoptotic process"/>
    <property type="evidence" value="ECO:0007669"/>
    <property type="project" value="InterPro"/>
</dbReference>
<dbReference type="InParanoid" id="A0A6J2VSZ8"/>
<dbReference type="GeneID" id="115817110"/>
<sequence>MDFILKNKTILAEILSAATSFILQHVQQKKLISDHDYYELKGLSENPNKMTAELLDKLRARGQDTREKFTDLLKEEFIWEQYPRLRELFPPEPTDSVPAQEDQTDSDCLLPEKKRKTSGTNSDLTLSGLTWAKLEQYISQPGNGEKLIENLEKKLLADTMSKLEADLKSKTPKGNLSLNFEAIYKLETNRELTSFLKPGNGRKFPKIVIGTFFNLRKDREQEKLISDRNYNELKSLSEHPNKMTAELLDKLRAKGEDTREKFTDLLKEEHKKIKQTVIVCCQAAPAEGGPKNWDV</sequence>
<evidence type="ECO:0000259" key="2">
    <source>
        <dbReference type="PROSITE" id="PS50209"/>
    </source>
</evidence>
<dbReference type="Gene3D" id="1.10.533.10">
    <property type="entry name" value="Death Domain, Fas"/>
    <property type="match status" value="2"/>
</dbReference>
<evidence type="ECO:0000313" key="4">
    <source>
        <dbReference type="RefSeq" id="XP_030636215.1"/>
    </source>
</evidence>
<organism evidence="3 4">
    <name type="scientific">Chanos chanos</name>
    <name type="common">Milkfish</name>
    <name type="synonym">Mugil chanos</name>
    <dbReference type="NCBI Taxonomy" id="29144"/>
    <lineage>
        <taxon>Eukaryota</taxon>
        <taxon>Metazoa</taxon>
        <taxon>Chordata</taxon>
        <taxon>Craniata</taxon>
        <taxon>Vertebrata</taxon>
        <taxon>Euteleostomi</taxon>
        <taxon>Actinopterygii</taxon>
        <taxon>Neopterygii</taxon>
        <taxon>Teleostei</taxon>
        <taxon>Ostariophysi</taxon>
        <taxon>Gonorynchiformes</taxon>
        <taxon>Chanidae</taxon>
        <taxon>Chanos</taxon>
    </lineage>
</organism>
<dbReference type="CDD" id="cd01671">
    <property type="entry name" value="CARD"/>
    <property type="match status" value="1"/>
</dbReference>
<reference evidence="4" key="1">
    <citation type="submission" date="2025-08" db="UniProtKB">
        <authorList>
            <consortium name="RefSeq"/>
        </authorList>
    </citation>
    <scope>IDENTIFICATION</scope>
</reference>
<dbReference type="OrthoDB" id="8697758at2759"/>
<feature type="domain" description="CARD" evidence="2">
    <location>
        <begin position="1"/>
        <end position="75"/>
    </location>
</feature>
<dbReference type="Proteomes" id="UP000504632">
    <property type="component" value="Chromosome 7"/>
</dbReference>
<dbReference type="SUPFAM" id="SSF47986">
    <property type="entry name" value="DEATH domain"/>
    <property type="match status" value="1"/>
</dbReference>
<keyword evidence="3" id="KW-1185">Reference proteome</keyword>
<dbReference type="InterPro" id="IPR011029">
    <property type="entry name" value="DEATH-like_dom_sf"/>
</dbReference>
<dbReference type="InterPro" id="IPR001315">
    <property type="entry name" value="CARD"/>
</dbReference>
<accession>A0A6J2VSZ8</accession>
<feature type="region of interest" description="Disordered" evidence="1">
    <location>
        <begin position="89"/>
        <end position="121"/>
    </location>
</feature>
<dbReference type="AlphaFoldDB" id="A0A6J2VSZ8"/>
<dbReference type="RefSeq" id="XP_030636215.1">
    <property type="nucleotide sequence ID" value="XM_030780355.1"/>
</dbReference>
<dbReference type="PROSITE" id="PS50209">
    <property type="entry name" value="CARD"/>
    <property type="match status" value="1"/>
</dbReference>
<name>A0A6J2VSZ8_CHACN</name>
<protein>
    <submittedName>
        <fullName evidence="4">Uncharacterized protein LOC115817110</fullName>
    </submittedName>
</protein>
<evidence type="ECO:0000256" key="1">
    <source>
        <dbReference type="SAM" id="MobiDB-lite"/>
    </source>
</evidence>
<gene>
    <name evidence="4" type="primary">LOC115817110</name>
</gene>